<gene>
    <name evidence="1" type="ORF">T03_10719</name>
</gene>
<comment type="caution">
    <text evidence="1">The sequence shown here is derived from an EMBL/GenBank/DDBJ whole genome shotgun (WGS) entry which is preliminary data.</text>
</comment>
<proteinExistence type="predicted"/>
<reference evidence="1 2" key="1">
    <citation type="submission" date="2015-01" db="EMBL/GenBank/DDBJ databases">
        <title>Evolution of Trichinella species and genotypes.</title>
        <authorList>
            <person name="Korhonen P.K."/>
            <person name="Edoardo P."/>
            <person name="Giuseppe L.R."/>
            <person name="Gasser R.B."/>
        </authorList>
    </citation>
    <scope>NUCLEOTIDE SEQUENCE [LARGE SCALE GENOMIC DNA]</scope>
    <source>
        <strain evidence="1">ISS120</strain>
    </source>
</reference>
<name>A0A0V1BKP8_TRIBR</name>
<protein>
    <submittedName>
        <fullName evidence="1">Uncharacterized protein</fullName>
    </submittedName>
</protein>
<accession>A0A0V1BKP8</accession>
<dbReference type="AlphaFoldDB" id="A0A0V1BKP8"/>
<keyword evidence="2" id="KW-1185">Reference proteome</keyword>
<organism evidence="1 2">
    <name type="scientific">Trichinella britovi</name>
    <name type="common">Parasitic roundworm</name>
    <dbReference type="NCBI Taxonomy" id="45882"/>
    <lineage>
        <taxon>Eukaryota</taxon>
        <taxon>Metazoa</taxon>
        <taxon>Ecdysozoa</taxon>
        <taxon>Nematoda</taxon>
        <taxon>Enoplea</taxon>
        <taxon>Dorylaimia</taxon>
        <taxon>Trichinellida</taxon>
        <taxon>Trichinellidae</taxon>
        <taxon>Trichinella</taxon>
    </lineage>
</organism>
<dbReference type="Proteomes" id="UP000054653">
    <property type="component" value="Unassembled WGS sequence"/>
</dbReference>
<sequence>MRLSICRSCPSGPGRTSSPLVSFPAAQECPCQLAAEGITQQWPALAHGCSWLGPSSLCTVCTCVKMCARYHSSRASRKVSSFVPTTGQLRSARNRNP</sequence>
<evidence type="ECO:0000313" key="1">
    <source>
        <dbReference type="EMBL" id="KRY37107.1"/>
    </source>
</evidence>
<dbReference type="EMBL" id="JYDI01001212">
    <property type="protein sequence ID" value="KRY37107.1"/>
    <property type="molecule type" value="Genomic_DNA"/>
</dbReference>
<evidence type="ECO:0000313" key="2">
    <source>
        <dbReference type="Proteomes" id="UP000054653"/>
    </source>
</evidence>